<evidence type="ECO:0000259" key="9">
    <source>
        <dbReference type="Pfam" id="PF20255"/>
    </source>
</evidence>
<reference evidence="10 11" key="1">
    <citation type="submission" date="2023-01" db="EMBL/GenBank/DDBJ databases">
        <title>Analysis of 21 Apiospora genomes using comparative genomics revels a genus with tremendous synthesis potential of carbohydrate active enzymes and secondary metabolites.</title>
        <authorList>
            <person name="Sorensen T."/>
        </authorList>
    </citation>
    <scope>NUCLEOTIDE SEQUENCE [LARGE SCALE GENOMIC DNA]</scope>
    <source>
        <strain evidence="10 11">CBS 83171</strain>
    </source>
</reference>
<sequence length="3174" mass="361147">MELHPEVLPANLTKSSLLFFFYHVFLPPKLPTGDDSSPTHDDILVGFVEGCLTAFAQTVPELNRDVVLEARDTMRILRRLRDSHGHLQEDALREALCAISAADCENTAISIQIKMQNAGFIIRKAKDGAVFEMFELSPDNASVMATRGRLVRMFPAFAVQVDSNILTNPEFQSSIANTMATMSHQRAPDTTPKVKKAGQLHNEERDTTSPKAVTELLASILLSFGSEASVNRIRKHTREEVSYKKSKLPWRRSPIWLLVRVTLQLSFQQADPLGSKTYKTFMLYLLSNILEAAEAQSLESDILYTMSAKIARRLTKLGDSDRGAWVESIRKAMFKTSKTLDDRWTSIRKFAEVPIKTSEVSTLNWDRDMHLDLPNLDEFLSSINRRERLSTSDNFSPDSRVQSLPESVLPRIDHSDDDYKPFQLAEIERWVAINMDRWIQANMNGPQTCENLANFLLGYHRLGEDHYRDSPEGNSRMLLTVLEIWIALDKSATNFIPLMRQYRPQIPINLFKGLLLGQMRDMERLFQAENYVLGRDEAAARLNKPSIFSSFGVDGCFSVQYFDQSAQNQELLFDIETSACADRQEKLKELHYLQGRYRKLMDLHTNSSCQTYDDIDRWGAPIKRHSSSCCHCGYHNEANNLSIFVHEWPLPSDRLQAKSTVFELDPPSAFREWRDMTVYLVDDVLKYPTPEDRPHDRYPLANYHGLSQWQKAPVQRVYPLSGVKPHINTHRYEKVIVNLSEDEVCVNNGLRLHYFDGTRDTILSEFSPSDAQFKQCTLKLPSRSAVLTPYLLRTHNRPSGKTPNEVLAEQHLCPSHLSLAEGKALMTLSYGHEIRWLELLTQLASPRLDFGKPETATFLLQLNLQAGPNTARVALRDSHQCLALPKFCLQLSKALDAGISRIERNPEAFLALWSFIALAARGLTINENFRDRFLDLMARCRDISYRWAKLLYEKSLTAEDEEQRRQFRDMMFDIALVCLDSFNADQVYLQHILSSPMAVSILIEMSIRVHDNIELRKTAQKDPIQAVLFDRWQSLMYRSSTVVSELVVKHEKGGLDLAIKRCWPTYHRGTAWHPAPSAEYWLETSSSSLQVLYNTFTGELLVGGSPLSRLPTSYKKNPLYQPLFGRCAIDVRPSDLAGMSFLSQGTFCGREVHFGMQSIGDGGASKELLLHTHYQGSNHDLVPSRVLSEYIPEALVRDFVHWYHHETGEIELRRRSTPWTTDPNGWLLKYGYGTWTLTRGTRHIISPLSETALHISVILKPLDTVMHLHILYNPQTHQVEIQLPRLKLGFYVQSTIRGFQTLWSQQFQGMCIDENQSIGTLVGLQHKLVLRGENKTGIDNRMILIPEGEIKFNQSRGGHVDVSVVYGTASRVQSYWIDSQLGRLTDNGTLQSKLFLSYMHGLTSYCIPDPFTMHTGTEQALIILESAAVRSSSTLTEENAKLLTWIAELSPRRVFYPENLRVMQSVTWQHGLSYIAQPGIFYILAQDIVQQVQRLQFLYANSARPENFTHTHPDLVDREAIRSSALYVAGSVAAAFTTDYDQSYKPRDRGQSSPDALRAARIATKICSRSLSLEVVPAHDILSKLYKFLGSTSGKLPPIQEPGQKDFQYDCRWLANPEVVLASLWCRLHHGLGNISMTSQFETATLLASLAYSKSDLQEIVQVVYAFAAIPNVAEVPLPDVADYDLAQGHDLDHASLSMIVSRNAIDVCQSREYNISKLSSESKSEWAERRRRQFDAQLSKASTGFMDQLIGQWPCLQPSSPTGTLENAYINIERAMNEISNIWRIWYQNLLFRRYLEEIVKAMRQAEVCPTSLPQLQHPAKPLQMPQKQALVVPSDEIFLYHKGQPLTKSSRSSLAISLAVAKKGTHDHELQDILDRFGARSSSEYQRRYLEDLRSSNLSLNDQKDGFTLDYPYPLSDLRSLLQEHRDQCSSHVNDLYESMVKDTGPRTSLGVVAQRGDNSLLPETEAIVHRSRFWPRTSRSFFLGQMQKDRWLRLPECWKQRVIAFGLAITDLQRAVRLLQVCGNEADLVKELRNVGHEEWDPCDYPEWLIMECESGILIRQVQQRIAELMMMPPEDKNAVMQLNMGEGKSSVIVPIIAAALGDGSRLIRIIVTKPQFKQMHQIFISKLAGMVSRRIYHFPISRDVLLDSSAVKTIWQMVRECKKEGGILLVQPEQLLSFQLMALEQQTGMDSQIGPELLDLQTWLDHNSRDIIDESDENFSTRFELVYTMGQQRPIEHSPTRWTLTQQVLSLIKILAQEIHSKSPKSMEMLDWHGQTWRFPIIRVLDVSGTEQLLDQLTERICSHGLDGFPISRQSEQQKESVKKYISKPLLTVEEIAAVEESTFWRDNVIHTLILLRGLIAKGVIAFSLSQKRWRVNYGMDPNRDPKTRLAVPFRAKDDPAPRAEFSHPDVAIFLTCLSYYYSGLDCEELVDAFERLKQDDQSQPEYHIWTLSAPKLPMAFHELVGVNLRDKVQFATEVFPHLRYSKGAIDYFLSKSVFAREIKEFPSKLSTSGWDLGKVKKHPTTGFSGTNDSRYTLPLTVTQLDQAEQRHTNALVLRYLLQPENTTFLMPKHQTTSKDEYISDSKLFLESVSSFEPETRVILDVGAQMVDLSNRQVAETWLEVTRDCPKDREVAQAVIFFDDEDVLTVLDRSGHSEPFQTSHFAQQTGECLVFLDEAHTRGTDLKLPQNYRAAVTLGANLPKDRLLQACMRLRKLGYGQSVVFCVPEEIRNKIAQMNAGQAGETLDITVPGILTWAISETMSDATRSVPLWLNQAVRFGKHSKLWQEYRNGTINDATDWAKCFLEDEAQSLEQRYRPGIAPVNLLDTHSDIDETFRREVKDHYGLFGPINFEAAGLHEEQERELSPEAEEERQVERPPAVMPLDHQIHKSIRRFIKRGSFGEGDRGIRAAFTILDTTSAAKHLEVGEFPRHGLWVTDDFANTVELDYSIGDQSDFFQRSVSWVLTSTRHPERLVIVSPYEVQQLLSSIKASTYVTLRLYAPRMNMNQQPLDHLTLYTVPDREVATTALPSEIPSSLLNLFAGQLYLQSFHEYTQLCDLLGLSWKPVGDCGSIIEADGFILTPRRSETAGDASTLVNKTRFTRSPTMFLQIFMTNVRRNNESIEKTHVGRLLSGRLLGRDDFEVDRVDAANHGGVGSLNVSMSGLSIGS</sequence>
<evidence type="ECO:0000256" key="2">
    <source>
        <dbReference type="ARBA" id="ARBA00012759"/>
    </source>
</evidence>
<organism evidence="10 11">
    <name type="scientific">Apiospora saccharicola</name>
    <dbReference type="NCBI Taxonomy" id="335842"/>
    <lineage>
        <taxon>Eukaryota</taxon>
        <taxon>Fungi</taxon>
        <taxon>Dikarya</taxon>
        <taxon>Ascomycota</taxon>
        <taxon>Pezizomycotina</taxon>
        <taxon>Sordariomycetes</taxon>
        <taxon>Xylariomycetidae</taxon>
        <taxon>Amphisphaeriales</taxon>
        <taxon>Apiosporaceae</taxon>
        <taxon>Apiospora</taxon>
    </lineage>
</organism>
<feature type="domain" description="DUF6606" evidence="9">
    <location>
        <begin position="21"/>
        <end position="291"/>
    </location>
</feature>
<protein>
    <recommendedName>
        <fullName evidence="2">ubiquitinyl hydrolase 1</fullName>
        <ecNumber evidence="2">3.4.19.12</ecNumber>
    </recommendedName>
</protein>
<dbReference type="Pfam" id="PF12359">
    <property type="entry name" value="DUF3645"/>
    <property type="match status" value="1"/>
</dbReference>
<dbReference type="EMBL" id="JAQQWM010000003">
    <property type="protein sequence ID" value="KAK8071844.1"/>
    <property type="molecule type" value="Genomic_DNA"/>
</dbReference>
<evidence type="ECO:0000256" key="4">
    <source>
        <dbReference type="ARBA" id="ARBA00022786"/>
    </source>
</evidence>
<dbReference type="EC" id="3.4.19.12" evidence="2"/>
<evidence type="ECO:0000259" key="8">
    <source>
        <dbReference type="Pfam" id="PF12359"/>
    </source>
</evidence>
<evidence type="ECO:0000313" key="11">
    <source>
        <dbReference type="Proteomes" id="UP001446871"/>
    </source>
</evidence>
<proteinExistence type="predicted"/>
<dbReference type="InterPro" id="IPR051346">
    <property type="entry name" value="OTU_Deubiquitinase"/>
</dbReference>
<evidence type="ECO:0000256" key="3">
    <source>
        <dbReference type="ARBA" id="ARBA00022670"/>
    </source>
</evidence>
<dbReference type="InterPro" id="IPR022105">
    <property type="entry name" value="DUF3645"/>
</dbReference>
<gene>
    <name evidence="10" type="ORF">PG996_005192</name>
</gene>
<evidence type="ECO:0000256" key="6">
    <source>
        <dbReference type="ARBA" id="ARBA00022807"/>
    </source>
</evidence>
<feature type="domain" description="DUF3645" evidence="8">
    <location>
        <begin position="2385"/>
        <end position="2420"/>
    </location>
</feature>
<dbReference type="PANTHER" id="PTHR13367">
    <property type="entry name" value="UBIQUITIN THIOESTERASE"/>
    <property type="match status" value="1"/>
</dbReference>
<keyword evidence="11" id="KW-1185">Reference proteome</keyword>
<evidence type="ECO:0000256" key="1">
    <source>
        <dbReference type="ARBA" id="ARBA00000707"/>
    </source>
</evidence>
<keyword evidence="5" id="KW-0378">Hydrolase</keyword>
<name>A0ABR1VKS2_9PEZI</name>
<feature type="domain" description="DUF3638" evidence="7">
    <location>
        <begin position="2040"/>
        <end position="2263"/>
    </location>
</feature>
<keyword evidence="4" id="KW-0833">Ubl conjugation pathway</keyword>
<dbReference type="Pfam" id="PF20255">
    <property type="entry name" value="DUF6606"/>
    <property type="match status" value="1"/>
</dbReference>
<keyword evidence="6" id="KW-0788">Thiol protease</keyword>
<dbReference type="PANTHER" id="PTHR13367:SF34">
    <property type="match status" value="1"/>
</dbReference>
<evidence type="ECO:0000259" key="7">
    <source>
        <dbReference type="Pfam" id="PF12340"/>
    </source>
</evidence>
<evidence type="ECO:0000313" key="10">
    <source>
        <dbReference type="EMBL" id="KAK8071844.1"/>
    </source>
</evidence>
<evidence type="ECO:0000256" key="5">
    <source>
        <dbReference type="ARBA" id="ARBA00022801"/>
    </source>
</evidence>
<dbReference type="InterPro" id="IPR022099">
    <property type="entry name" value="DUF3638"/>
</dbReference>
<accession>A0ABR1VKS2</accession>
<comment type="caution">
    <text evidence="10">The sequence shown here is derived from an EMBL/GenBank/DDBJ whole genome shotgun (WGS) entry which is preliminary data.</text>
</comment>
<dbReference type="Pfam" id="PF12340">
    <property type="entry name" value="DUF3638"/>
    <property type="match status" value="1"/>
</dbReference>
<dbReference type="Proteomes" id="UP001446871">
    <property type="component" value="Unassembled WGS sequence"/>
</dbReference>
<keyword evidence="3" id="KW-0645">Protease</keyword>
<dbReference type="InterPro" id="IPR046541">
    <property type="entry name" value="DUF6606"/>
</dbReference>
<comment type="catalytic activity">
    <reaction evidence="1">
        <text>Thiol-dependent hydrolysis of ester, thioester, amide, peptide and isopeptide bonds formed by the C-terminal Gly of ubiquitin (a 76-residue protein attached to proteins as an intracellular targeting signal).</text>
        <dbReference type="EC" id="3.4.19.12"/>
    </reaction>
</comment>